<proteinExistence type="predicted"/>
<keyword evidence="2" id="KW-1133">Transmembrane helix</keyword>
<gene>
    <name evidence="3" type="ORF">MANES_09G109200v8</name>
</gene>
<evidence type="ECO:0000256" key="1">
    <source>
        <dbReference type="SAM" id="MobiDB-lite"/>
    </source>
</evidence>
<evidence type="ECO:0000313" key="4">
    <source>
        <dbReference type="Proteomes" id="UP000091857"/>
    </source>
</evidence>
<accession>A0A2C9V9W3</accession>
<dbReference type="OMA" id="SEGHLMH"/>
<keyword evidence="2" id="KW-0812">Transmembrane</keyword>
<dbReference type="EMBL" id="CM004395">
    <property type="protein sequence ID" value="OAY41526.1"/>
    <property type="molecule type" value="Genomic_DNA"/>
</dbReference>
<sequence>MANNNAGAQLSDSLAPNNNPQNDELLFSGDRNFAIHGEIMLLVLVLLFASFLLFIVCFLCKSKSNDSSKLSQSELVSPVNPSAGSTFKVQFKDGTNMMQVPQLPQQQ</sequence>
<keyword evidence="4" id="KW-1185">Reference proteome</keyword>
<name>A0A2C9V9W3_MANES</name>
<feature type="transmembrane region" description="Helical" evidence="2">
    <location>
        <begin position="39"/>
        <end position="60"/>
    </location>
</feature>
<organism evidence="3 4">
    <name type="scientific">Manihot esculenta</name>
    <name type="common">Cassava</name>
    <name type="synonym">Jatropha manihot</name>
    <dbReference type="NCBI Taxonomy" id="3983"/>
    <lineage>
        <taxon>Eukaryota</taxon>
        <taxon>Viridiplantae</taxon>
        <taxon>Streptophyta</taxon>
        <taxon>Embryophyta</taxon>
        <taxon>Tracheophyta</taxon>
        <taxon>Spermatophyta</taxon>
        <taxon>Magnoliopsida</taxon>
        <taxon>eudicotyledons</taxon>
        <taxon>Gunneridae</taxon>
        <taxon>Pentapetalae</taxon>
        <taxon>rosids</taxon>
        <taxon>fabids</taxon>
        <taxon>Malpighiales</taxon>
        <taxon>Euphorbiaceae</taxon>
        <taxon>Crotonoideae</taxon>
        <taxon>Manihoteae</taxon>
        <taxon>Manihot</taxon>
    </lineage>
</organism>
<feature type="region of interest" description="Disordered" evidence="1">
    <location>
        <begin position="1"/>
        <end position="21"/>
    </location>
</feature>
<evidence type="ECO:0000313" key="3">
    <source>
        <dbReference type="EMBL" id="OAY41526.1"/>
    </source>
</evidence>
<protein>
    <submittedName>
        <fullName evidence="3">Uncharacterized protein</fullName>
    </submittedName>
</protein>
<dbReference type="Proteomes" id="UP000091857">
    <property type="component" value="Chromosome 9"/>
</dbReference>
<keyword evidence="2" id="KW-0472">Membrane</keyword>
<comment type="caution">
    <text evidence="3">The sequence shown here is derived from an EMBL/GenBank/DDBJ whole genome shotgun (WGS) entry which is preliminary data.</text>
</comment>
<dbReference type="AlphaFoldDB" id="A0A2C9V9W3"/>
<evidence type="ECO:0000256" key="2">
    <source>
        <dbReference type="SAM" id="Phobius"/>
    </source>
</evidence>
<dbReference type="Gramene" id="Manes.09G109200.1.v8.1">
    <property type="protein sequence ID" value="Manes.09G109200.1.v8.1.CDS.1"/>
    <property type="gene ID" value="Manes.09G109200.v8.1"/>
</dbReference>
<reference evidence="4" key="1">
    <citation type="journal article" date="2016" name="Nat. Biotechnol.">
        <title>Sequencing wild and cultivated cassava and related species reveals extensive interspecific hybridization and genetic diversity.</title>
        <authorList>
            <person name="Bredeson J.V."/>
            <person name="Lyons J.B."/>
            <person name="Prochnik S.E."/>
            <person name="Wu G.A."/>
            <person name="Ha C.M."/>
            <person name="Edsinger-Gonzales E."/>
            <person name="Grimwood J."/>
            <person name="Schmutz J."/>
            <person name="Rabbi I.Y."/>
            <person name="Egesi C."/>
            <person name="Nauluvula P."/>
            <person name="Lebot V."/>
            <person name="Ndunguru J."/>
            <person name="Mkamilo G."/>
            <person name="Bart R.S."/>
            <person name="Setter T.L."/>
            <person name="Gleadow R.M."/>
            <person name="Kulakow P."/>
            <person name="Ferguson M.E."/>
            <person name="Rounsley S."/>
            <person name="Rokhsar D.S."/>
        </authorList>
    </citation>
    <scope>NUCLEOTIDE SEQUENCE [LARGE SCALE GENOMIC DNA]</scope>
    <source>
        <strain evidence="4">cv. AM560-2</strain>
    </source>
</reference>